<keyword evidence="2" id="KW-1185">Reference proteome</keyword>
<sequence>MELVPLLEEDDKVSACQKKTTKLLEEDDEAAGAGRRQRRSGIVIGKSTMYLHGCKMEPQLFNLKFQLFDIDCEIRNVDPDEFSYIVLIKDMKKCVTKENEVVDFILAKFRVEARLSLSRKKRLIDNEEDVAFLFEQYGSKRLKDIRLYVNALLVEFVESLQPLPEPNPNKPNDTQTEISKSIQRMTSIGVMPPMMMKAVMSFFGIVRNVDGEVDDNDGGSRGRGRGLKPGDNGEKERVGSGDDKGEEGG</sequence>
<dbReference type="EMBL" id="CM047739">
    <property type="protein sequence ID" value="KAJ0043127.1"/>
    <property type="molecule type" value="Genomic_DNA"/>
</dbReference>
<proteinExistence type="predicted"/>
<comment type="caution">
    <text evidence="1">The sequence shown here is derived from an EMBL/GenBank/DDBJ whole genome shotgun (WGS) entry which is preliminary data.</text>
</comment>
<accession>A0ACC0Z073</accession>
<organism evidence="1 2">
    <name type="scientific">Pistacia integerrima</name>
    <dbReference type="NCBI Taxonomy" id="434235"/>
    <lineage>
        <taxon>Eukaryota</taxon>
        <taxon>Viridiplantae</taxon>
        <taxon>Streptophyta</taxon>
        <taxon>Embryophyta</taxon>
        <taxon>Tracheophyta</taxon>
        <taxon>Spermatophyta</taxon>
        <taxon>Magnoliopsida</taxon>
        <taxon>eudicotyledons</taxon>
        <taxon>Gunneridae</taxon>
        <taxon>Pentapetalae</taxon>
        <taxon>rosids</taxon>
        <taxon>malvids</taxon>
        <taxon>Sapindales</taxon>
        <taxon>Anacardiaceae</taxon>
        <taxon>Pistacia</taxon>
    </lineage>
</organism>
<evidence type="ECO:0000313" key="1">
    <source>
        <dbReference type="EMBL" id="KAJ0043127.1"/>
    </source>
</evidence>
<protein>
    <submittedName>
        <fullName evidence="1">Uncharacterized protein</fullName>
    </submittedName>
</protein>
<gene>
    <name evidence="1" type="ORF">Pint_18454</name>
</gene>
<evidence type="ECO:0000313" key="2">
    <source>
        <dbReference type="Proteomes" id="UP001163603"/>
    </source>
</evidence>
<reference evidence="2" key="1">
    <citation type="journal article" date="2023" name="G3 (Bethesda)">
        <title>Genome assembly and association tests identify interacting loci associated with vigor, precocity, and sex in interspecific pistachio rootstocks.</title>
        <authorList>
            <person name="Palmer W."/>
            <person name="Jacygrad E."/>
            <person name="Sagayaradj S."/>
            <person name="Cavanaugh K."/>
            <person name="Han R."/>
            <person name="Bertier L."/>
            <person name="Beede B."/>
            <person name="Kafkas S."/>
            <person name="Golino D."/>
            <person name="Preece J."/>
            <person name="Michelmore R."/>
        </authorList>
    </citation>
    <scope>NUCLEOTIDE SEQUENCE [LARGE SCALE GENOMIC DNA]</scope>
</reference>
<dbReference type="Proteomes" id="UP001163603">
    <property type="component" value="Chromosome 4"/>
</dbReference>
<name>A0ACC0Z073_9ROSI</name>